<name>A0ACB7J544_PLECO</name>
<keyword evidence="2" id="KW-1185">Reference proteome</keyword>
<evidence type="ECO:0000313" key="1">
    <source>
        <dbReference type="EMBL" id="KAG9225702.1"/>
    </source>
</evidence>
<evidence type="ECO:0000313" key="2">
    <source>
        <dbReference type="Proteomes" id="UP000824881"/>
    </source>
</evidence>
<dbReference type="EMBL" id="WQMT02000002">
    <property type="protein sequence ID" value="KAG9225702.1"/>
    <property type="molecule type" value="Genomic_DNA"/>
</dbReference>
<gene>
    <name evidence="1" type="ORF">CCMSSC00406_0007559</name>
</gene>
<sequence length="497" mass="55376">MERPKNIVIIGAGIGGLAFAIKLKQRLPHAQFTIYEKASEVGGTWRDNIYPGAASDIGIHFYSLSTDLKSDWNFTQAGQAEILAYWINLAHKYHLYPHIIFNTRVVGARWDSDAQRYHIDAENVNTSSRISTSAEILVSANGILEIPHMPKIAGLGMFKGDLFHSARWKDVPLKGRKVGVIGNGSSAMQFIPHISEQPDVEVTQFCRTPKWILPPRTTQYMLSEAPEQYHDCMIPKFPVGCKRLLFDNFGYLESLYKPNVRLVYDGLSEIVEGGVLMKSGQKIDLDVIILATGFVADEYAIPIRGLNGQTIQEYYDAYGAPRAYLGTTLPGFPNFYMLSGPNTATGHSSVLYSEELQIDYCLALIAPVLADEAKSFEVTPEATDSYNEKIQARLARSVFVHCNSWYRKGGDGIISSIFPGSQTRFWWWLRAPVWCHYRVVTPKSHVHDSYVIGGDVWKQQQKQGQRFGTTVGVIMYGGAFVLGLGLALAGFYLPGGL</sequence>
<accession>A0ACB7J544</accession>
<comment type="caution">
    <text evidence="1">The sequence shown here is derived from an EMBL/GenBank/DDBJ whole genome shotgun (WGS) entry which is preliminary data.</text>
</comment>
<proteinExistence type="predicted"/>
<reference evidence="1 2" key="1">
    <citation type="journal article" date="2021" name="Appl. Environ. Microbiol.">
        <title>Genetic linkage and physical mapping for an oyster mushroom Pleurotus cornucopiae and QTL analysis for the trait cap color.</title>
        <authorList>
            <person name="Zhang Y."/>
            <person name="Gao W."/>
            <person name="Sonnenberg A."/>
            <person name="Chen Q."/>
            <person name="Zhang J."/>
            <person name="Huang C."/>
        </authorList>
    </citation>
    <scope>NUCLEOTIDE SEQUENCE [LARGE SCALE GENOMIC DNA]</scope>
    <source>
        <strain evidence="1">CCMSSC00406</strain>
    </source>
</reference>
<organism evidence="1 2">
    <name type="scientific">Pleurotus cornucopiae</name>
    <name type="common">Cornucopia mushroom</name>
    <dbReference type="NCBI Taxonomy" id="5321"/>
    <lineage>
        <taxon>Eukaryota</taxon>
        <taxon>Fungi</taxon>
        <taxon>Dikarya</taxon>
        <taxon>Basidiomycota</taxon>
        <taxon>Agaricomycotina</taxon>
        <taxon>Agaricomycetes</taxon>
        <taxon>Agaricomycetidae</taxon>
        <taxon>Agaricales</taxon>
        <taxon>Pleurotineae</taxon>
        <taxon>Pleurotaceae</taxon>
        <taxon>Pleurotus</taxon>
    </lineage>
</organism>
<dbReference type="Proteomes" id="UP000824881">
    <property type="component" value="Unassembled WGS sequence"/>
</dbReference>
<protein>
    <submittedName>
        <fullName evidence="1">Uncharacterized protein</fullName>
    </submittedName>
</protein>